<evidence type="ECO:0008006" key="4">
    <source>
        <dbReference type="Google" id="ProtNLM"/>
    </source>
</evidence>
<feature type="chain" id="PRO_5001586565" description="Signal peptide containing protein" evidence="1">
    <location>
        <begin position="22"/>
        <end position="127"/>
    </location>
</feature>
<keyword evidence="1" id="KW-0732">Signal</keyword>
<proteinExistence type="predicted"/>
<evidence type="ECO:0000256" key="1">
    <source>
        <dbReference type="SAM" id="SignalP"/>
    </source>
</evidence>
<evidence type="ECO:0000313" key="3">
    <source>
        <dbReference type="Proteomes" id="UP000027584"/>
    </source>
</evidence>
<organism evidence="2 3">
    <name type="scientific">Streptococcus gallolyticus</name>
    <dbReference type="NCBI Taxonomy" id="315405"/>
    <lineage>
        <taxon>Bacteria</taxon>
        <taxon>Bacillati</taxon>
        <taxon>Bacillota</taxon>
        <taxon>Bacilli</taxon>
        <taxon>Lactobacillales</taxon>
        <taxon>Streptococcaceae</taxon>
        <taxon>Streptococcus</taxon>
    </lineage>
</organism>
<name>A0A060RL71_9STRE</name>
<sequence>MKKRIMLPIAGALAIVSVGTAKTIVSDELTALLPKTVAEPITLQLAVEEYQKDNSFVEFLDTYCSDTDFVIGYPDEVGGGFSFKDEASSAAEPLVGELLDDDGNVVYRDEQAVTVAEIKEAILQSQQ</sequence>
<dbReference type="EMBL" id="CCBC010000203">
    <property type="protein sequence ID" value="CDO18720.1"/>
    <property type="molecule type" value="Genomic_DNA"/>
</dbReference>
<feature type="signal peptide" evidence="1">
    <location>
        <begin position="1"/>
        <end position="21"/>
    </location>
</feature>
<accession>A0A060RL71</accession>
<reference evidence="2 3" key="1">
    <citation type="submission" date="2014-02" db="EMBL/GenBank/DDBJ databases">
        <authorList>
            <person name="Manrique M."/>
        </authorList>
    </citation>
    <scope>NUCLEOTIDE SEQUENCE [LARGE SCALE GENOMIC DNA]</scope>
    <source>
        <strain evidence="2 3">LMG17956</strain>
    </source>
</reference>
<comment type="caution">
    <text evidence="2">The sequence shown here is derived from an EMBL/GenBank/DDBJ whole genome shotgun (WGS) entry which is preliminary data.</text>
</comment>
<reference evidence="2 3" key="2">
    <citation type="submission" date="2014-05" db="EMBL/GenBank/DDBJ databases">
        <title>Genome sequence of Streptococcus gallolyticus.</title>
        <authorList>
            <person name="Del Campo R."/>
        </authorList>
    </citation>
    <scope>NUCLEOTIDE SEQUENCE [LARGE SCALE GENOMIC DNA]</scope>
    <source>
        <strain evidence="2 3">LMG17956</strain>
    </source>
</reference>
<protein>
    <recommendedName>
        <fullName evidence="4">Signal peptide containing protein</fullName>
    </recommendedName>
</protein>
<evidence type="ECO:0000313" key="2">
    <source>
        <dbReference type="EMBL" id="CDO18720.1"/>
    </source>
</evidence>
<dbReference type="AlphaFoldDB" id="A0A060RL71"/>
<dbReference type="Proteomes" id="UP000027584">
    <property type="component" value="Unassembled WGS sequence"/>
</dbReference>
<gene>
    <name evidence="2" type="ORF">BN963_SGAL_01925</name>
</gene>